<reference evidence="1" key="2">
    <citation type="journal article" date="2015" name="Fish Shellfish Immunol.">
        <title>Early steps in the European eel (Anguilla anguilla)-Vibrio vulnificus interaction in the gills: Role of the RtxA13 toxin.</title>
        <authorList>
            <person name="Callol A."/>
            <person name="Pajuelo D."/>
            <person name="Ebbesson L."/>
            <person name="Teles M."/>
            <person name="MacKenzie S."/>
            <person name="Amaro C."/>
        </authorList>
    </citation>
    <scope>NUCLEOTIDE SEQUENCE</scope>
</reference>
<name>A0A0E9SM89_ANGAN</name>
<dbReference type="AlphaFoldDB" id="A0A0E9SM89"/>
<reference evidence="1" key="1">
    <citation type="submission" date="2014-11" db="EMBL/GenBank/DDBJ databases">
        <authorList>
            <person name="Amaro Gonzalez C."/>
        </authorList>
    </citation>
    <scope>NUCLEOTIDE SEQUENCE</scope>
</reference>
<accession>A0A0E9SM89</accession>
<sequence>MLDGGPNTLLISSVLMCTPFWSLPLATEWEPG</sequence>
<dbReference type="EMBL" id="GBXM01066240">
    <property type="protein sequence ID" value="JAH42337.1"/>
    <property type="molecule type" value="Transcribed_RNA"/>
</dbReference>
<organism evidence="1">
    <name type="scientific">Anguilla anguilla</name>
    <name type="common">European freshwater eel</name>
    <name type="synonym">Muraena anguilla</name>
    <dbReference type="NCBI Taxonomy" id="7936"/>
    <lineage>
        <taxon>Eukaryota</taxon>
        <taxon>Metazoa</taxon>
        <taxon>Chordata</taxon>
        <taxon>Craniata</taxon>
        <taxon>Vertebrata</taxon>
        <taxon>Euteleostomi</taxon>
        <taxon>Actinopterygii</taxon>
        <taxon>Neopterygii</taxon>
        <taxon>Teleostei</taxon>
        <taxon>Anguilliformes</taxon>
        <taxon>Anguillidae</taxon>
        <taxon>Anguilla</taxon>
    </lineage>
</organism>
<proteinExistence type="predicted"/>
<protein>
    <submittedName>
        <fullName evidence="1">Uncharacterized protein</fullName>
    </submittedName>
</protein>
<evidence type="ECO:0000313" key="1">
    <source>
        <dbReference type="EMBL" id="JAH42337.1"/>
    </source>
</evidence>